<evidence type="ECO:0000259" key="3">
    <source>
        <dbReference type="PROSITE" id="PS50102"/>
    </source>
</evidence>
<name>A0A2U1N420_ARTAN</name>
<protein>
    <recommendedName>
        <fullName evidence="3">RRM domain-containing protein</fullName>
    </recommendedName>
</protein>
<comment type="caution">
    <text evidence="4">The sequence shown here is derived from an EMBL/GenBank/DDBJ whole genome shotgun (WGS) entry which is preliminary data.</text>
</comment>
<dbReference type="SUPFAM" id="SSF54928">
    <property type="entry name" value="RNA-binding domain, RBD"/>
    <property type="match status" value="1"/>
</dbReference>
<keyword evidence="5" id="KW-1185">Reference proteome</keyword>
<reference evidence="4 5" key="1">
    <citation type="journal article" date="2018" name="Mol. Plant">
        <title>The genome of Artemisia annua provides insight into the evolution of Asteraceae family and artemisinin biosynthesis.</title>
        <authorList>
            <person name="Shen Q."/>
            <person name="Zhang L."/>
            <person name="Liao Z."/>
            <person name="Wang S."/>
            <person name="Yan T."/>
            <person name="Shi P."/>
            <person name="Liu M."/>
            <person name="Fu X."/>
            <person name="Pan Q."/>
            <person name="Wang Y."/>
            <person name="Lv Z."/>
            <person name="Lu X."/>
            <person name="Zhang F."/>
            <person name="Jiang W."/>
            <person name="Ma Y."/>
            <person name="Chen M."/>
            <person name="Hao X."/>
            <person name="Li L."/>
            <person name="Tang Y."/>
            <person name="Lv G."/>
            <person name="Zhou Y."/>
            <person name="Sun X."/>
            <person name="Brodelius P.E."/>
            <person name="Rose J.K.C."/>
            <person name="Tang K."/>
        </authorList>
    </citation>
    <scope>NUCLEOTIDE SEQUENCE [LARGE SCALE GENOMIC DNA]</scope>
    <source>
        <strain evidence="5">cv. Huhao1</strain>
        <tissue evidence="4">Leaf</tissue>
    </source>
</reference>
<proteinExistence type="predicted"/>
<dbReference type="PROSITE" id="PS50102">
    <property type="entry name" value="RRM"/>
    <property type="match status" value="1"/>
</dbReference>
<evidence type="ECO:0000313" key="5">
    <source>
        <dbReference type="Proteomes" id="UP000245207"/>
    </source>
</evidence>
<evidence type="ECO:0000256" key="1">
    <source>
        <dbReference type="PROSITE-ProRule" id="PRU00176"/>
    </source>
</evidence>
<dbReference type="OrthoDB" id="1723741at2759"/>
<dbReference type="SMART" id="SM00360">
    <property type="entry name" value="RRM"/>
    <property type="match status" value="1"/>
</dbReference>
<accession>A0A2U1N420</accession>
<gene>
    <name evidence="4" type="ORF">CTI12_AA310550</name>
</gene>
<feature type="compositionally biased region" description="Basic and acidic residues" evidence="2">
    <location>
        <begin position="441"/>
        <end position="462"/>
    </location>
</feature>
<dbReference type="GO" id="GO:0003723">
    <property type="term" value="F:RNA binding"/>
    <property type="evidence" value="ECO:0007669"/>
    <property type="project" value="UniProtKB-UniRule"/>
</dbReference>
<dbReference type="EMBL" id="PKPP01003673">
    <property type="protein sequence ID" value="PWA68268.1"/>
    <property type="molecule type" value="Genomic_DNA"/>
</dbReference>
<dbReference type="Proteomes" id="UP000245207">
    <property type="component" value="Unassembled WGS sequence"/>
</dbReference>
<feature type="region of interest" description="Disordered" evidence="2">
    <location>
        <begin position="404"/>
        <end position="462"/>
    </location>
</feature>
<dbReference type="Gene3D" id="3.30.70.330">
    <property type="match status" value="1"/>
</dbReference>
<dbReference type="InterPro" id="IPR035979">
    <property type="entry name" value="RBD_domain_sf"/>
</dbReference>
<dbReference type="InterPro" id="IPR000504">
    <property type="entry name" value="RRM_dom"/>
</dbReference>
<dbReference type="CDD" id="cd00590">
    <property type="entry name" value="RRM_SF"/>
    <property type="match status" value="1"/>
</dbReference>
<organism evidence="4 5">
    <name type="scientific">Artemisia annua</name>
    <name type="common">Sweet wormwood</name>
    <dbReference type="NCBI Taxonomy" id="35608"/>
    <lineage>
        <taxon>Eukaryota</taxon>
        <taxon>Viridiplantae</taxon>
        <taxon>Streptophyta</taxon>
        <taxon>Embryophyta</taxon>
        <taxon>Tracheophyta</taxon>
        <taxon>Spermatophyta</taxon>
        <taxon>Magnoliopsida</taxon>
        <taxon>eudicotyledons</taxon>
        <taxon>Gunneridae</taxon>
        <taxon>Pentapetalae</taxon>
        <taxon>asterids</taxon>
        <taxon>campanulids</taxon>
        <taxon>Asterales</taxon>
        <taxon>Asteraceae</taxon>
        <taxon>Asteroideae</taxon>
        <taxon>Anthemideae</taxon>
        <taxon>Artemisiinae</taxon>
        <taxon>Artemisia</taxon>
    </lineage>
</organism>
<dbReference type="InterPro" id="IPR012677">
    <property type="entry name" value="Nucleotide-bd_a/b_plait_sf"/>
</dbReference>
<sequence>MGSYRSKEDDVAKISTSIFVTNFPDSITAKDLFNSCKTYGHVVDSFIPTKRAKNGKRFGFVRFINVLDVDRFVGNLCTVWIDRHKLFANVARFQRNTTSGSFAKVKTTGGSRVNNIKSQTNVNVKDKCGGVDNSYVRAVIGEKVNGDVDKRLQPALVLDDECLISRDFSKSLLGRVKEFASLTNLKMTLNNEGFADVKIQYMGEFWVMLEFASNDSMTMFKTNVSIGSWFSDIKAAFMEFQLSKRIAWVEVEGIPFNLWSGNTFKRIANKWGELLDVDDQEDTCFHSKRLCIHTKTDRSISEDFKIIHRGKTYWVRAKETPGWVPDFSDVSDDEDQDDNSANEVDDNEQMAGIFRDASDDERISETLFQKNDQEDNNKVDGDVAQEADHSEDPFNIYPLLNKTENKDKHNNTSDDSLLYPPGFSPKVIYDENSLHDGNNSKCKEASIDKNKTSKKCEFSKNS</sequence>
<dbReference type="Pfam" id="PF00076">
    <property type="entry name" value="RRM_1"/>
    <property type="match status" value="1"/>
</dbReference>
<dbReference type="AlphaFoldDB" id="A0A2U1N420"/>
<feature type="domain" description="RRM" evidence="3">
    <location>
        <begin position="16"/>
        <end position="93"/>
    </location>
</feature>
<dbReference type="PANTHER" id="PTHR34427:SF5">
    <property type="entry name" value="DUF4283 DOMAIN-CONTAINING PROTEIN"/>
    <property type="match status" value="1"/>
</dbReference>
<feature type="compositionally biased region" description="Acidic residues" evidence="2">
    <location>
        <begin position="329"/>
        <end position="348"/>
    </location>
</feature>
<evidence type="ECO:0000256" key="2">
    <source>
        <dbReference type="SAM" id="MobiDB-lite"/>
    </source>
</evidence>
<dbReference type="PANTHER" id="PTHR34427">
    <property type="entry name" value="DUF4283 DOMAIN PROTEIN"/>
    <property type="match status" value="1"/>
</dbReference>
<feature type="region of interest" description="Disordered" evidence="2">
    <location>
        <begin position="325"/>
        <end position="351"/>
    </location>
</feature>
<evidence type="ECO:0000313" key="4">
    <source>
        <dbReference type="EMBL" id="PWA68268.1"/>
    </source>
</evidence>
<keyword evidence="1" id="KW-0694">RNA-binding</keyword>